<proteinExistence type="predicted"/>
<sequence length="163" mass="18040">MLFISTGTCAAITAGSTSFDDFNGSSSGVVPPADFGSQLNASDECEAVDSAFIQEEHYIVSIPQLANIYIKPLSDTAATESYFKIDYPPLKDLKKTLSHTSGKIRVELQPPIRVHFQVRCLAIKQKYLTERDGYITAARYVPKLYRPLKEDIHALLATMPPLQ</sequence>
<dbReference type="Gramene" id="KZN02925">
    <property type="protein sequence ID" value="KZN02925"/>
    <property type="gene ID" value="DCAR_011681"/>
</dbReference>
<dbReference type="EMBL" id="LNRQ01000003">
    <property type="protein sequence ID" value="KZN02925.1"/>
    <property type="molecule type" value="Genomic_DNA"/>
</dbReference>
<evidence type="ECO:0000313" key="1">
    <source>
        <dbReference type="EMBL" id="KZN02925.1"/>
    </source>
</evidence>
<accession>A0A161WW29</accession>
<reference evidence="2" key="2">
    <citation type="submission" date="2022-03" db="EMBL/GenBank/DDBJ databases">
        <title>Draft title - Genomic analysis of global carrot germplasm unveils the trajectory of domestication and the origin of high carotenoid orange carrot.</title>
        <authorList>
            <person name="Iorizzo M."/>
            <person name="Ellison S."/>
            <person name="Senalik D."/>
            <person name="Macko-Podgorni A."/>
            <person name="Grzebelus D."/>
            <person name="Bostan H."/>
            <person name="Rolling W."/>
            <person name="Curaba J."/>
            <person name="Simon P."/>
        </authorList>
    </citation>
    <scope>NUCLEOTIDE SEQUENCE</scope>
    <source>
        <tissue evidence="2">Leaf</tissue>
    </source>
</reference>
<evidence type="ECO:0000313" key="3">
    <source>
        <dbReference type="Proteomes" id="UP000077755"/>
    </source>
</evidence>
<dbReference type="EMBL" id="CP093345">
    <property type="protein sequence ID" value="WOG93903.1"/>
    <property type="molecule type" value="Genomic_DNA"/>
</dbReference>
<gene>
    <name evidence="1" type="ORF">DCAR_011681</name>
    <name evidence="2" type="ORF">DCAR_0313191</name>
</gene>
<evidence type="ECO:0000313" key="2">
    <source>
        <dbReference type="EMBL" id="WOG93903.1"/>
    </source>
</evidence>
<dbReference type="Proteomes" id="UP000077755">
    <property type="component" value="Chromosome 3"/>
</dbReference>
<dbReference type="AlphaFoldDB" id="A0A161WW29"/>
<reference evidence="1" key="1">
    <citation type="journal article" date="2016" name="Nat. Genet.">
        <title>A high-quality carrot genome assembly provides new insights into carotenoid accumulation and asterid genome evolution.</title>
        <authorList>
            <person name="Iorizzo M."/>
            <person name="Ellison S."/>
            <person name="Senalik D."/>
            <person name="Zeng P."/>
            <person name="Satapoomin P."/>
            <person name="Huang J."/>
            <person name="Bowman M."/>
            <person name="Iovene M."/>
            <person name="Sanseverino W."/>
            <person name="Cavagnaro P."/>
            <person name="Yildiz M."/>
            <person name="Macko-Podgorni A."/>
            <person name="Moranska E."/>
            <person name="Grzebelus E."/>
            <person name="Grzebelus D."/>
            <person name="Ashrafi H."/>
            <person name="Zheng Z."/>
            <person name="Cheng S."/>
            <person name="Spooner D."/>
            <person name="Van Deynze A."/>
            <person name="Simon P."/>
        </authorList>
    </citation>
    <scope>NUCLEOTIDE SEQUENCE [LARGE SCALE GENOMIC DNA]</scope>
    <source>
        <tissue evidence="1">Leaf</tissue>
    </source>
</reference>
<keyword evidence="3" id="KW-1185">Reference proteome</keyword>
<organism evidence="1">
    <name type="scientific">Daucus carota subsp. sativus</name>
    <name type="common">Carrot</name>
    <dbReference type="NCBI Taxonomy" id="79200"/>
    <lineage>
        <taxon>Eukaryota</taxon>
        <taxon>Viridiplantae</taxon>
        <taxon>Streptophyta</taxon>
        <taxon>Embryophyta</taxon>
        <taxon>Tracheophyta</taxon>
        <taxon>Spermatophyta</taxon>
        <taxon>Magnoliopsida</taxon>
        <taxon>eudicotyledons</taxon>
        <taxon>Gunneridae</taxon>
        <taxon>Pentapetalae</taxon>
        <taxon>asterids</taxon>
        <taxon>campanulids</taxon>
        <taxon>Apiales</taxon>
        <taxon>Apiaceae</taxon>
        <taxon>Apioideae</taxon>
        <taxon>Scandiceae</taxon>
        <taxon>Daucinae</taxon>
        <taxon>Daucus</taxon>
        <taxon>Daucus sect. Daucus</taxon>
    </lineage>
</organism>
<name>A0A161WW29_DAUCS</name>
<protein>
    <submittedName>
        <fullName evidence="1">Uncharacterized protein</fullName>
    </submittedName>
</protein>